<dbReference type="GO" id="GO:0090557">
    <property type="term" value="P:establishment of endothelial intestinal barrier"/>
    <property type="evidence" value="ECO:0007669"/>
    <property type="project" value="TreeGrafter"/>
</dbReference>
<dbReference type="GO" id="GO:1905605">
    <property type="term" value="P:positive regulation of blood-brain barrier permeability"/>
    <property type="evidence" value="ECO:0007669"/>
    <property type="project" value="TreeGrafter"/>
</dbReference>
<dbReference type="InterPro" id="IPR036028">
    <property type="entry name" value="SH3-like_dom_sf"/>
</dbReference>
<dbReference type="GO" id="GO:0005886">
    <property type="term" value="C:plasma membrane"/>
    <property type="evidence" value="ECO:0007669"/>
    <property type="project" value="TreeGrafter"/>
</dbReference>
<keyword evidence="1 2" id="KW-0728">SH3 domain</keyword>
<dbReference type="EMBL" id="KV923924">
    <property type="protein sequence ID" value="PIN88337.1"/>
    <property type="molecule type" value="Genomic_DNA"/>
</dbReference>
<keyword evidence="5" id="KW-1185">Reference proteome</keyword>
<dbReference type="GO" id="GO:0150105">
    <property type="term" value="P:protein localization to cell-cell junction"/>
    <property type="evidence" value="ECO:0007669"/>
    <property type="project" value="TreeGrafter"/>
</dbReference>
<dbReference type="PANTHER" id="PTHR13865:SF11">
    <property type="entry name" value="TIGHT JUNCTION PROTEIN ZO-3"/>
    <property type="match status" value="1"/>
</dbReference>
<dbReference type="GO" id="GO:0098609">
    <property type="term" value="P:cell-cell adhesion"/>
    <property type="evidence" value="ECO:0007669"/>
    <property type="project" value="TreeGrafter"/>
</dbReference>
<sequence length="173" mass="20100">MTREDAVQYLMNIPQNEEIVLLTQGKEDIYRKMIKSNLGDSFYIRTHFEYEADTPSSLSFTRGEIFHVLDTMYRGKLGSWLATRVGKDFKEMKKGIIPNRSRAEQFASLENVLKPQQSSGPRAEFWKLRGLRGAKKILKKSREDLSAITNKAKYPPYEKVVLREGKKSIKQFF</sequence>
<evidence type="ECO:0000256" key="2">
    <source>
        <dbReference type="PROSITE-ProRule" id="PRU00192"/>
    </source>
</evidence>
<dbReference type="OrthoDB" id="418634at2759"/>
<evidence type="ECO:0000256" key="1">
    <source>
        <dbReference type="ARBA" id="ARBA00022443"/>
    </source>
</evidence>
<dbReference type="Proteomes" id="UP000228934">
    <property type="component" value="Unassembled WGS sequence"/>
</dbReference>
<proteinExistence type="predicted"/>
<dbReference type="PANTHER" id="PTHR13865">
    <property type="entry name" value="TIGHT JUNCTION PROTEIN"/>
    <property type="match status" value="1"/>
</dbReference>
<evidence type="ECO:0000259" key="3">
    <source>
        <dbReference type="PROSITE" id="PS50002"/>
    </source>
</evidence>
<evidence type="ECO:0000313" key="5">
    <source>
        <dbReference type="Proteomes" id="UP000228934"/>
    </source>
</evidence>
<dbReference type="SUPFAM" id="SSF50044">
    <property type="entry name" value="SH3-domain"/>
    <property type="match status" value="1"/>
</dbReference>
<accession>A0A2G9NBA7</accession>
<protein>
    <recommendedName>
        <fullName evidence="3">SH3 domain-containing protein</fullName>
    </recommendedName>
</protein>
<reference evidence="5" key="1">
    <citation type="journal article" date="2017" name="Nat. Commun.">
        <title>The North American bullfrog draft genome provides insight into hormonal regulation of long noncoding RNA.</title>
        <authorList>
            <person name="Hammond S.A."/>
            <person name="Warren R.L."/>
            <person name="Vandervalk B.P."/>
            <person name="Kucuk E."/>
            <person name="Khan H."/>
            <person name="Gibb E.A."/>
            <person name="Pandoh P."/>
            <person name="Kirk H."/>
            <person name="Zhao Y."/>
            <person name="Jones M."/>
            <person name="Mungall A.J."/>
            <person name="Coope R."/>
            <person name="Pleasance S."/>
            <person name="Moore R.A."/>
            <person name="Holt R.A."/>
            <person name="Round J.M."/>
            <person name="Ohora S."/>
            <person name="Walle B.V."/>
            <person name="Veldhoen N."/>
            <person name="Helbing C.C."/>
            <person name="Birol I."/>
        </authorList>
    </citation>
    <scope>NUCLEOTIDE SEQUENCE [LARGE SCALE GENOMIC DNA]</scope>
</reference>
<dbReference type="Pfam" id="PF07653">
    <property type="entry name" value="SH3_2"/>
    <property type="match status" value="1"/>
</dbReference>
<dbReference type="GO" id="GO:0005923">
    <property type="term" value="C:bicellular tight junction"/>
    <property type="evidence" value="ECO:0007669"/>
    <property type="project" value="TreeGrafter"/>
</dbReference>
<dbReference type="GO" id="GO:0045216">
    <property type="term" value="P:cell-cell junction organization"/>
    <property type="evidence" value="ECO:0007669"/>
    <property type="project" value="TreeGrafter"/>
</dbReference>
<dbReference type="GO" id="GO:0050839">
    <property type="term" value="F:cell adhesion molecule binding"/>
    <property type="evidence" value="ECO:0007669"/>
    <property type="project" value="TreeGrafter"/>
</dbReference>
<organism evidence="4 5">
    <name type="scientific">Aquarana catesbeiana</name>
    <name type="common">American bullfrog</name>
    <name type="synonym">Rana catesbeiana</name>
    <dbReference type="NCBI Taxonomy" id="8400"/>
    <lineage>
        <taxon>Eukaryota</taxon>
        <taxon>Metazoa</taxon>
        <taxon>Chordata</taxon>
        <taxon>Craniata</taxon>
        <taxon>Vertebrata</taxon>
        <taxon>Euteleostomi</taxon>
        <taxon>Amphibia</taxon>
        <taxon>Batrachia</taxon>
        <taxon>Anura</taxon>
        <taxon>Neobatrachia</taxon>
        <taxon>Ranoidea</taxon>
        <taxon>Ranidae</taxon>
        <taxon>Aquarana</taxon>
    </lineage>
</organism>
<gene>
    <name evidence="4" type="ORF">AB205_0048120</name>
</gene>
<dbReference type="PROSITE" id="PS50002">
    <property type="entry name" value="SH3"/>
    <property type="match status" value="1"/>
</dbReference>
<dbReference type="Gene3D" id="2.30.30.40">
    <property type="entry name" value="SH3 Domains"/>
    <property type="match status" value="1"/>
</dbReference>
<dbReference type="InterPro" id="IPR001452">
    <property type="entry name" value="SH3_domain"/>
</dbReference>
<name>A0A2G9NBA7_AQUCT</name>
<feature type="domain" description="SH3" evidence="3">
    <location>
        <begin position="39"/>
        <end position="107"/>
    </location>
</feature>
<dbReference type="CDD" id="cd12028">
    <property type="entry name" value="SH3_ZO-3"/>
    <property type="match status" value="1"/>
</dbReference>
<evidence type="ECO:0000313" key="4">
    <source>
        <dbReference type="EMBL" id="PIN88337.1"/>
    </source>
</evidence>
<dbReference type="AlphaFoldDB" id="A0A2G9NBA7"/>